<organism evidence="2 3">
    <name type="scientific">Neolentinus lepideus HHB14362 ss-1</name>
    <dbReference type="NCBI Taxonomy" id="1314782"/>
    <lineage>
        <taxon>Eukaryota</taxon>
        <taxon>Fungi</taxon>
        <taxon>Dikarya</taxon>
        <taxon>Basidiomycota</taxon>
        <taxon>Agaricomycotina</taxon>
        <taxon>Agaricomycetes</taxon>
        <taxon>Gloeophyllales</taxon>
        <taxon>Gloeophyllaceae</taxon>
        <taxon>Neolentinus</taxon>
    </lineage>
</organism>
<dbReference type="InParanoid" id="A0A165MX17"/>
<dbReference type="AlphaFoldDB" id="A0A165MX17"/>
<dbReference type="EMBL" id="KV425658">
    <property type="protein sequence ID" value="KZT18887.1"/>
    <property type="molecule type" value="Genomic_DNA"/>
</dbReference>
<protein>
    <submittedName>
        <fullName evidence="2">Uncharacterized protein</fullName>
    </submittedName>
</protein>
<proteinExistence type="predicted"/>
<reference evidence="2 3" key="1">
    <citation type="journal article" date="2016" name="Mol. Biol. Evol.">
        <title>Comparative Genomics of Early-Diverging Mushroom-Forming Fungi Provides Insights into the Origins of Lignocellulose Decay Capabilities.</title>
        <authorList>
            <person name="Nagy L.G."/>
            <person name="Riley R."/>
            <person name="Tritt A."/>
            <person name="Adam C."/>
            <person name="Daum C."/>
            <person name="Floudas D."/>
            <person name="Sun H."/>
            <person name="Yadav J.S."/>
            <person name="Pangilinan J."/>
            <person name="Larsson K.H."/>
            <person name="Matsuura K."/>
            <person name="Barry K."/>
            <person name="Labutti K."/>
            <person name="Kuo R."/>
            <person name="Ohm R.A."/>
            <person name="Bhattacharya S.S."/>
            <person name="Shirouzu T."/>
            <person name="Yoshinaga Y."/>
            <person name="Martin F.M."/>
            <person name="Grigoriev I.V."/>
            <person name="Hibbett D.S."/>
        </authorList>
    </citation>
    <scope>NUCLEOTIDE SEQUENCE [LARGE SCALE GENOMIC DNA]</scope>
    <source>
        <strain evidence="2 3">HHB14362 ss-1</strain>
    </source>
</reference>
<keyword evidence="3" id="KW-1185">Reference proteome</keyword>
<evidence type="ECO:0000313" key="3">
    <source>
        <dbReference type="Proteomes" id="UP000076761"/>
    </source>
</evidence>
<evidence type="ECO:0000313" key="2">
    <source>
        <dbReference type="EMBL" id="KZT18887.1"/>
    </source>
</evidence>
<sequence length="175" mass="19439">MRRNAEGRVFCDCPARCIGGKWIAERTYRDHKKIRRQQIQQQFIDILGPYFASINATDHASKRRRVAEPVESTRAGPSNAARSSASAIGSSSHEQHSHDGRSPDGGDPNGDPPNFPDANLQVPPASHGEDDESAHIDVEPEEEDQDDEEGAQEIQPEGNQDGEEGEEEGEWRRDR</sequence>
<accession>A0A165MX17</accession>
<gene>
    <name evidence="2" type="ORF">NEOLEDRAFT_87714</name>
</gene>
<feature type="compositionally biased region" description="Acidic residues" evidence="1">
    <location>
        <begin position="160"/>
        <end position="169"/>
    </location>
</feature>
<feature type="compositionally biased region" description="Low complexity" evidence="1">
    <location>
        <begin position="74"/>
        <end position="92"/>
    </location>
</feature>
<feature type="region of interest" description="Disordered" evidence="1">
    <location>
        <begin position="59"/>
        <end position="175"/>
    </location>
</feature>
<name>A0A165MX17_9AGAM</name>
<feature type="compositionally biased region" description="Basic and acidic residues" evidence="1">
    <location>
        <begin position="93"/>
        <end position="104"/>
    </location>
</feature>
<evidence type="ECO:0000256" key="1">
    <source>
        <dbReference type="SAM" id="MobiDB-lite"/>
    </source>
</evidence>
<feature type="compositionally biased region" description="Acidic residues" evidence="1">
    <location>
        <begin position="139"/>
        <end position="151"/>
    </location>
</feature>
<dbReference type="Proteomes" id="UP000076761">
    <property type="component" value="Unassembled WGS sequence"/>
</dbReference>